<dbReference type="RefSeq" id="XP_001330750.1">
    <property type="nucleotide sequence ID" value="XM_001330714.1"/>
</dbReference>
<accession>A2DQC4</accession>
<organism evidence="1 2">
    <name type="scientific">Trichomonas vaginalis (strain ATCC PRA-98 / G3)</name>
    <dbReference type="NCBI Taxonomy" id="412133"/>
    <lineage>
        <taxon>Eukaryota</taxon>
        <taxon>Metamonada</taxon>
        <taxon>Parabasalia</taxon>
        <taxon>Trichomonadida</taxon>
        <taxon>Trichomonadidae</taxon>
        <taxon>Trichomonas</taxon>
    </lineage>
</organism>
<dbReference type="PANTHER" id="PTHR43885">
    <property type="entry name" value="HALOACID DEHALOGENASE-LIKE HYDROLASE"/>
    <property type="match status" value="1"/>
</dbReference>
<dbReference type="InParanoid" id="A2DQC4"/>
<dbReference type="VEuPathDB" id="TrichDB:TVAG_319760"/>
<protein>
    <recommendedName>
        <fullName evidence="3">Haloacid dehalogenase-like hydrolase family protein</fullName>
    </recommendedName>
</protein>
<dbReference type="PANTHER" id="PTHR43885:SF1">
    <property type="entry name" value="SUPERFAMILY HYDROLASE, PUTATIVE (AFU_ORTHOLOGUE AFUA_4G13290)-RELATED"/>
    <property type="match status" value="1"/>
</dbReference>
<dbReference type="Proteomes" id="UP000001542">
    <property type="component" value="Unassembled WGS sequence"/>
</dbReference>
<dbReference type="VEuPathDB" id="TrichDB:TVAGG3_1009600"/>
<dbReference type="Pfam" id="PF00702">
    <property type="entry name" value="Hydrolase"/>
    <property type="match status" value="1"/>
</dbReference>
<dbReference type="KEGG" id="tva:4775398"/>
<dbReference type="EMBL" id="DS113231">
    <property type="protein sequence ID" value="EAY17381.1"/>
    <property type="molecule type" value="Genomic_DNA"/>
</dbReference>
<evidence type="ECO:0000313" key="1">
    <source>
        <dbReference type="EMBL" id="EAY17381.1"/>
    </source>
</evidence>
<dbReference type="InterPro" id="IPR023214">
    <property type="entry name" value="HAD_sf"/>
</dbReference>
<dbReference type="AlphaFoldDB" id="A2DQC4"/>
<dbReference type="Gene3D" id="3.40.50.1000">
    <property type="entry name" value="HAD superfamily/HAD-like"/>
    <property type="match status" value="1"/>
</dbReference>
<sequence length="204" mass="23225">MDAFEQLYQKIDFPERFIGKSTDGKTDSWISKEILHKIKQNYTKTDLEEINNLIITKYLNKSNEIPNLVPGVHDLFKQILKMKDVSIGIASGNFPTIGWKKLEITNLLQYFPNLISGMGYFDTRIECLLDAKKNAQKQSSKQFKRFVHIGDTINDVESAKAVNFTPILVKTGRAIPESIISTLHCTVVENFEEGIDKILQTIAE</sequence>
<dbReference type="InterPro" id="IPR023198">
    <property type="entry name" value="PGP-like_dom2"/>
</dbReference>
<name>A2DQC4_TRIV3</name>
<keyword evidence="2" id="KW-1185">Reference proteome</keyword>
<reference evidence="1" key="1">
    <citation type="submission" date="2006-10" db="EMBL/GenBank/DDBJ databases">
        <authorList>
            <person name="Amadeo P."/>
            <person name="Zhao Q."/>
            <person name="Wortman J."/>
            <person name="Fraser-Liggett C."/>
            <person name="Carlton J."/>
        </authorList>
    </citation>
    <scope>NUCLEOTIDE SEQUENCE</scope>
    <source>
        <strain evidence="1">G3</strain>
    </source>
</reference>
<dbReference type="Gene3D" id="1.10.150.240">
    <property type="entry name" value="Putative phosphatase, domain 2"/>
    <property type="match status" value="1"/>
</dbReference>
<dbReference type="SUPFAM" id="SSF56784">
    <property type="entry name" value="HAD-like"/>
    <property type="match status" value="1"/>
</dbReference>
<proteinExistence type="predicted"/>
<dbReference type="InterPro" id="IPR036412">
    <property type="entry name" value="HAD-like_sf"/>
</dbReference>
<evidence type="ECO:0008006" key="3">
    <source>
        <dbReference type="Google" id="ProtNLM"/>
    </source>
</evidence>
<dbReference type="OrthoDB" id="40579at2759"/>
<reference evidence="1" key="2">
    <citation type="journal article" date="2007" name="Science">
        <title>Draft genome sequence of the sexually transmitted pathogen Trichomonas vaginalis.</title>
        <authorList>
            <person name="Carlton J.M."/>
            <person name="Hirt R.P."/>
            <person name="Silva J.C."/>
            <person name="Delcher A.L."/>
            <person name="Schatz M."/>
            <person name="Zhao Q."/>
            <person name="Wortman J.R."/>
            <person name="Bidwell S.L."/>
            <person name="Alsmark U.C.M."/>
            <person name="Besteiro S."/>
            <person name="Sicheritz-Ponten T."/>
            <person name="Noel C.J."/>
            <person name="Dacks J.B."/>
            <person name="Foster P.G."/>
            <person name="Simillion C."/>
            <person name="Van de Peer Y."/>
            <person name="Miranda-Saavedra D."/>
            <person name="Barton G.J."/>
            <person name="Westrop G.D."/>
            <person name="Mueller S."/>
            <person name="Dessi D."/>
            <person name="Fiori P.L."/>
            <person name="Ren Q."/>
            <person name="Paulsen I."/>
            <person name="Zhang H."/>
            <person name="Bastida-Corcuera F.D."/>
            <person name="Simoes-Barbosa A."/>
            <person name="Brown M.T."/>
            <person name="Hayes R.D."/>
            <person name="Mukherjee M."/>
            <person name="Okumura C.Y."/>
            <person name="Schneider R."/>
            <person name="Smith A.J."/>
            <person name="Vanacova S."/>
            <person name="Villalvazo M."/>
            <person name="Haas B.J."/>
            <person name="Pertea M."/>
            <person name="Feldblyum T.V."/>
            <person name="Utterback T.R."/>
            <person name="Shu C.L."/>
            <person name="Osoegawa K."/>
            <person name="de Jong P.J."/>
            <person name="Hrdy I."/>
            <person name="Horvathova L."/>
            <person name="Zubacova Z."/>
            <person name="Dolezal P."/>
            <person name="Malik S.B."/>
            <person name="Logsdon J.M. Jr."/>
            <person name="Henze K."/>
            <person name="Gupta A."/>
            <person name="Wang C.C."/>
            <person name="Dunne R.L."/>
            <person name="Upcroft J.A."/>
            <person name="Upcroft P."/>
            <person name="White O."/>
            <person name="Salzberg S.L."/>
            <person name="Tang P."/>
            <person name="Chiu C.-H."/>
            <person name="Lee Y.-S."/>
            <person name="Embley T.M."/>
            <person name="Coombs G.H."/>
            <person name="Mottram J.C."/>
            <person name="Tachezy J."/>
            <person name="Fraser-Liggett C.M."/>
            <person name="Johnson P.J."/>
        </authorList>
    </citation>
    <scope>NUCLEOTIDE SEQUENCE [LARGE SCALE GENOMIC DNA]</scope>
    <source>
        <strain evidence="1">G3</strain>
    </source>
</reference>
<evidence type="ECO:0000313" key="2">
    <source>
        <dbReference type="Proteomes" id="UP000001542"/>
    </source>
</evidence>
<gene>
    <name evidence="1" type="ORF">TVAG_319760</name>
</gene>